<dbReference type="Gene3D" id="3.30.420.280">
    <property type="match status" value="1"/>
</dbReference>
<dbReference type="PANTHER" id="PTHR39184:SF1">
    <property type="entry name" value="PBSX PHAGE TERMINASE LARGE SUBUNIT"/>
    <property type="match status" value="1"/>
</dbReference>
<dbReference type="Pfam" id="PF17288">
    <property type="entry name" value="Terminase_3C"/>
    <property type="match status" value="1"/>
</dbReference>
<dbReference type="Gene3D" id="3.40.50.300">
    <property type="entry name" value="P-loop containing nucleotide triphosphate hydrolases"/>
    <property type="match status" value="1"/>
</dbReference>
<dbReference type="KEGG" id="vg:16880872"/>
<dbReference type="PANTHER" id="PTHR39184">
    <property type="match status" value="1"/>
</dbReference>
<dbReference type="Proteomes" id="UP000014730">
    <property type="component" value="Segment"/>
</dbReference>
<dbReference type="EMBL" id="KC821607">
    <property type="protein sequence ID" value="AGO47356.1"/>
    <property type="molecule type" value="Genomic_DNA"/>
</dbReference>
<dbReference type="InterPro" id="IPR027417">
    <property type="entry name" value="P-loop_NTPase"/>
</dbReference>
<proteinExistence type="predicted"/>
<dbReference type="RefSeq" id="YP_008241759.1">
    <property type="nucleotide sequence ID" value="NC_021799.1"/>
</dbReference>
<dbReference type="OrthoDB" id="2120at10239"/>
<protein>
    <submittedName>
        <fullName evidence="3">Phage terminase large subunit</fullName>
    </submittedName>
</protein>
<feature type="domain" description="Phage terminase large subunit C-terminal" evidence="2">
    <location>
        <begin position="325"/>
        <end position="456"/>
    </location>
</feature>
<reference evidence="3 4" key="1">
    <citation type="journal article" date="2013" name="Proc. Natl. Acad. Sci. U.S.A.">
        <title>Twelve previously unknown phage genera are ubiquitous in global oceans.</title>
        <authorList>
            <person name="Holmfeldt K."/>
            <person name="Solonenko N."/>
            <person name="Shah M."/>
            <person name="Corrier K."/>
            <person name="Riemann L."/>
            <person name="Verberkmoes N.C."/>
            <person name="Sullivan M.B."/>
        </authorList>
    </citation>
    <scope>NUCLEOTIDE SEQUENCE [LARGE SCALE GENOMIC DNA]</scope>
    <source>
        <strain evidence="3">Phi19:1</strain>
    </source>
</reference>
<evidence type="ECO:0000313" key="3">
    <source>
        <dbReference type="EMBL" id="AGO47356.1"/>
    </source>
</evidence>
<feature type="domain" description="Phage terminase large subunit N-terminal" evidence="1">
    <location>
        <begin position="101"/>
        <end position="219"/>
    </location>
</feature>
<gene>
    <name evidence="3" type="ORF">Phi19:1_gp066</name>
</gene>
<evidence type="ECO:0000259" key="2">
    <source>
        <dbReference type="Pfam" id="PF17288"/>
    </source>
</evidence>
<name>R9ZW81_9CAUD</name>
<reference evidence="4" key="2">
    <citation type="submission" date="2013-03" db="EMBL/GenBank/DDBJ databases">
        <title>The Cellulophaga phages: a novel, diverse, and globally ubiquitous model system.</title>
        <authorList>
            <person name="Holmfeldt K."/>
            <person name="Solonenko N."/>
            <person name="Shah M."/>
            <person name="Corrier K."/>
            <person name="Riemann L."/>
            <person name="VerBerkmoes N.C."/>
            <person name="Sullivan M.B."/>
        </authorList>
    </citation>
    <scope>NUCLEOTIDE SEQUENCE [LARGE SCALE GENOMIC DNA]</scope>
</reference>
<dbReference type="InterPro" id="IPR035412">
    <property type="entry name" value="Terminase_L_N"/>
</dbReference>
<keyword evidence="4" id="KW-1185">Reference proteome</keyword>
<dbReference type="GeneID" id="16880872"/>
<evidence type="ECO:0000259" key="1">
    <source>
        <dbReference type="Pfam" id="PF04466"/>
    </source>
</evidence>
<organism evidence="3 4">
    <name type="scientific">Cellulophaga phage phi19:1</name>
    <dbReference type="NCBI Taxonomy" id="1327970"/>
    <lineage>
        <taxon>Viruses</taxon>
        <taxon>Duplodnaviria</taxon>
        <taxon>Heunggongvirae</taxon>
        <taxon>Uroviricota</taxon>
        <taxon>Caudoviricetes</taxon>
        <taxon>Assiduviridae</taxon>
        <taxon>Cellubavirus</taxon>
        <taxon>Cellubavirus phi19una</taxon>
    </lineage>
</organism>
<evidence type="ECO:0000313" key="4">
    <source>
        <dbReference type="Proteomes" id="UP000014730"/>
    </source>
</evidence>
<accession>R9ZW81</accession>
<dbReference type="InterPro" id="IPR035413">
    <property type="entry name" value="Terminase_L_C"/>
</dbReference>
<sequence length="468" mass="54545">MELQVSPVFEKNWNAIHARDENGKRVHKVFVNEGSSRSSKTWSFFQILYLYCISNKRKRVMVLRETAVDCRENVETEFIDWMKDPLSRIKSFEKGEITGEQLDKFLREEDLTRNVLENKSKHHHTFHQSQSRIVFSGADSVEKIIGKGNDVIWVNEPYKFPEEVMNQLIQRCKDFVLLDWNPKQNHYIDKMKLRSNVIVIHSTFRDNPFCPEEQKQHILSYLPLSNKFIDCKELDLESLIGTPHDDLEKFLDSKGIKGRIKSDILLANKNEKESTASEYHWSVYGEGKKSEKPNKIFNNWKQIHSTEWLALPYDVFYGMDFGQTNATALGAVKYNDGTFYFHELLYKPERKMNKGLVYELERVGVDKARPLVCDSASPEKILELRRAGFNAMPAFKNAGSVFSGISFMQRAKICYTNTSINLINEYDEYEWDTDRLGLIDKPIKVDDHILDAIRYCCSYLGVKLKIVL</sequence>
<dbReference type="InterPro" id="IPR052380">
    <property type="entry name" value="Viral_DNA_packaging_terminase"/>
</dbReference>
<dbReference type="Pfam" id="PF04466">
    <property type="entry name" value="Terminase_3"/>
    <property type="match status" value="1"/>
</dbReference>